<evidence type="ECO:0008006" key="4">
    <source>
        <dbReference type="Google" id="ProtNLM"/>
    </source>
</evidence>
<evidence type="ECO:0000313" key="3">
    <source>
        <dbReference type="Proteomes" id="UP000198145"/>
    </source>
</evidence>
<dbReference type="RefSeq" id="WP_088415999.1">
    <property type="nucleotide sequence ID" value="NZ_NJBA01000001.1"/>
</dbReference>
<keyword evidence="1" id="KW-0732">Signal</keyword>
<dbReference type="AlphaFoldDB" id="A0A246FE11"/>
<dbReference type="Proteomes" id="UP000198145">
    <property type="component" value="Unassembled WGS sequence"/>
</dbReference>
<name>A0A246FE11_PSENT</name>
<feature type="chain" id="PRO_5012964476" description="DUF2780 domain-containing protein" evidence="1">
    <location>
        <begin position="22"/>
        <end position="187"/>
    </location>
</feature>
<dbReference type="InterPro" id="IPR021302">
    <property type="entry name" value="DUF2780_VcgC/VcgE"/>
</dbReference>
<protein>
    <recommendedName>
        <fullName evidence="4">DUF2780 domain-containing protein</fullName>
    </recommendedName>
</protein>
<gene>
    <name evidence="2" type="ORF">CEG18_01600</name>
</gene>
<feature type="signal peptide" evidence="1">
    <location>
        <begin position="1"/>
        <end position="21"/>
    </location>
</feature>
<comment type="caution">
    <text evidence="2">The sequence shown here is derived from an EMBL/GenBank/DDBJ whole genome shotgun (WGS) entry which is preliminary data.</text>
</comment>
<evidence type="ECO:0000256" key="1">
    <source>
        <dbReference type="SAM" id="SignalP"/>
    </source>
</evidence>
<evidence type="ECO:0000313" key="2">
    <source>
        <dbReference type="EMBL" id="OWP52558.1"/>
    </source>
</evidence>
<proteinExistence type="predicted"/>
<accession>A0A246FE11</accession>
<dbReference type="EMBL" id="NJBA01000001">
    <property type="protein sequence ID" value="OWP52558.1"/>
    <property type="molecule type" value="Genomic_DNA"/>
</dbReference>
<organism evidence="2 3">
    <name type="scientific">Pseudomonas nitroreducens</name>
    <dbReference type="NCBI Taxonomy" id="46680"/>
    <lineage>
        <taxon>Bacteria</taxon>
        <taxon>Pseudomonadati</taxon>
        <taxon>Pseudomonadota</taxon>
        <taxon>Gammaproteobacteria</taxon>
        <taxon>Pseudomonadales</taxon>
        <taxon>Pseudomonadaceae</taxon>
        <taxon>Pseudomonas</taxon>
    </lineage>
</organism>
<dbReference type="STRING" id="46680.GCA_000807755_06304"/>
<sequence length="187" mass="18601">MPTRSAVFLAAAWLAASPVFAATFTDTSEPAAQTQSVPPAASALLSNLTKQLGVSEQQAIGGTGALLAMAMNSLKDTDTAQLQKSLPNLDQLAGNSSLGDLGGALGGFGGLGSAAALLGGINNLQDVDQIFGVLGMDQSMIGRFAGVILDYFTEQGLSSQLLGTLGGLWGTPAAPLTPAAPVAGRGA</sequence>
<reference evidence="2 3" key="1">
    <citation type="submission" date="2017-06" db="EMBL/GenBank/DDBJ databases">
        <title>Draft genome of Pseudomonas nitroreducens DF05.</title>
        <authorList>
            <person name="Iyer R."/>
        </authorList>
    </citation>
    <scope>NUCLEOTIDE SEQUENCE [LARGE SCALE GENOMIC DNA]</scope>
    <source>
        <strain evidence="2 3">DF05</strain>
    </source>
</reference>
<dbReference type="Pfam" id="PF11075">
    <property type="entry name" value="DUF2780"/>
    <property type="match status" value="1"/>
</dbReference>